<gene>
    <name evidence="2" type="ORF">Baya_10775</name>
</gene>
<name>A0A556UZB0_BAGYA</name>
<dbReference type="EMBL" id="VCAZ01000082">
    <property type="protein sequence ID" value="TSQ12695.1"/>
    <property type="molecule type" value="Genomic_DNA"/>
</dbReference>
<organism evidence="2 3">
    <name type="scientific">Bagarius yarrelli</name>
    <name type="common">Goonch</name>
    <name type="synonym">Bagrus yarrelli</name>
    <dbReference type="NCBI Taxonomy" id="175774"/>
    <lineage>
        <taxon>Eukaryota</taxon>
        <taxon>Metazoa</taxon>
        <taxon>Chordata</taxon>
        <taxon>Craniata</taxon>
        <taxon>Vertebrata</taxon>
        <taxon>Euteleostomi</taxon>
        <taxon>Actinopterygii</taxon>
        <taxon>Neopterygii</taxon>
        <taxon>Teleostei</taxon>
        <taxon>Ostariophysi</taxon>
        <taxon>Siluriformes</taxon>
        <taxon>Sisoridae</taxon>
        <taxon>Sisorinae</taxon>
        <taxon>Bagarius</taxon>
    </lineage>
</organism>
<sequence length="116" mass="12634">MRCPLQKHVSFPVNPDPPEPRTRVRVPVPVPSRPPVTHLQLAFAHAASVQDTIEKTRAYRAQFTVPALARTDSPQRPPQQINGAVTQESLTGIPALQQKEVEVIALVVLVGQGHVG</sequence>
<comment type="caution">
    <text evidence="2">The sequence shown here is derived from an EMBL/GenBank/DDBJ whole genome shotgun (WGS) entry which is preliminary data.</text>
</comment>
<dbReference type="AlphaFoldDB" id="A0A556UZB0"/>
<protein>
    <submittedName>
        <fullName evidence="2">Uncharacterized protein</fullName>
    </submittedName>
</protein>
<feature type="region of interest" description="Disordered" evidence="1">
    <location>
        <begin position="1"/>
        <end position="23"/>
    </location>
</feature>
<reference evidence="2 3" key="1">
    <citation type="journal article" date="2019" name="Genome Biol. Evol.">
        <title>Whole-Genome Sequencing of the Giant Devil Catfish, Bagarius yarrelli.</title>
        <authorList>
            <person name="Jiang W."/>
            <person name="Lv Y."/>
            <person name="Cheng L."/>
            <person name="Yang K."/>
            <person name="Chao B."/>
            <person name="Wang X."/>
            <person name="Li Y."/>
            <person name="Pan X."/>
            <person name="You X."/>
            <person name="Zhang Y."/>
            <person name="Yang J."/>
            <person name="Li J."/>
            <person name="Zhang X."/>
            <person name="Liu S."/>
            <person name="Sun C."/>
            <person name="Yang J."/>
            <person name="Shi Q."/>
        </authorList>
    </citation>
    <scope>NUCLEOTIDE SEQUENCE [LARGE SCALE GENOMIC DNA]</scope>
    <source>
        <strain evidence="2">JWS20170419001</strain>
        <tissue evidence="2">Muscle</tissue>
    </source>
</reference>
<evidence type="ECO:0000313" key="2">
    <source>
        <dbReference type="EMBL" id="TSQ12695.1"/>
    </source>
</evidence>
<accession>A0A556UZB0</accession>
<evidence type="ECO:0000256" key="1">
    <source>
        <dbReference type="SAM" id="MobiDB-lite"/>
    </source>
</evidence>
<dbReference type="Proteomes" id="UP000319801">
    <property type="component" value="Unassembled WGS sequence"/>
</dbReference>
<evidence type="ECO:0000313" key="3">
    <source>
        <dbReference type="Proteomes" id="UP000319801"/>
    </source>
</evidence>
<proteinExistence type="predicted"/>
<keyword evidence="3" id="KW-1185">Reference proteome</keyword>